<dbReference type="SUPFAM" id="SSF48371">
    <property type="entry name" value="ARM repeat"/>
    <property type="match status" value="2"/>
</dbReference>
<dbReference type="EMBL" id="JH159154">
    <property type="protein sequence ID" value="EGZ18045.1"/>
    <property type="molecule type" value="Genomic_DNA"/>
</dbReference>
<dbReference type="PANTHER" id="PTHR21356:SF1">
    <property type="entry name" value="ARMADILLO REPEAT-CONTAINING PROTEIN 2"/>
    <property type="match status" value="1"/>
</dbReference>
<organism evidence="2 3">
    <name type="scientific">Phytophthora sojae (strain P6497)</name>
    <name type="common">Soybean stem and root rot agent</name>
    <name type="synonym">Phytophthora megasperma f. sp. glycines</name>
    <dbReference type="NCBI Taxonomy" id="1094619"/>
    <lineage>
        <taxon>Eukaryota</taxon>
        <taxon>Sar</taxon>
        <taxon>Stramenopiles</taxon>
        <taxon>Oomycota</taxon>
        <taxon>Peronosporomycetes</taxon>
        <taxon>Peronosporales</taxon>
        <taxon>Peronosporaceae</taxon>
        <taxon>Phytophthora</taxon>
    </lineage>
</organism>
<protein>
    <recommendedName>
        <fullName evidence="4">Armadillo repeat-containing domain-containing protein</fullName>
    </recommendedName>
</protein>
<dbReference type="KEGG" id="psoj:PHYSODRAFT_560454"/>
<evidence type="ECO:0000313" key="2">
    <source>
        <dbReference type="EMBL" id="EGZ18045.1"/>
    </source>
</evidence>
<evidence type="ECO:0008006" key="4">
    <source>
        <dbReference type="Google" id="ProtNLM"/>
    </source>
</evidence>
<proteinExistence type="predicted"/>
<dbReference type="InterPro" id="IPR016024">
    <property type="entry name" value="ARM-type_fold"/>
</dbReference>
<feature type="compositionally biased region" description="Low complexity" evidence="1">
    <location>
        <begin position="60"/>
        <end position="72"/>
    </location>
</feature>
<dbReference type="InterPro" id="IPR011989">
    <property type="entry name" value="ARM-like"/>
</dbReference>
<dbReference type="InterPro" id="IPR038905">
    <property type="entry name" value="ARMC2"/>
</dbReference>
<dbReference type="InParanoid" id="G4ZGX9"/>
<reference evidence="2 3" key="1">
    <citation type="journal article" date="2006" name="Science">
        <title>Phytophthora genome sequences uncover evolutionary origins and mechanisms of pathogenesis.</title>
        <authorList>
            <person name="Tyler B.M."/>
            <person name="Tripathy S."/>
            <person name="Zhang X."/>
            <person name="Dehal P."/>
            <person name="Jiang R.H."/>
            <person name="Aerts A."/>
            <person name="Arredondo F.D."/>
            <person name="Baxter L."/>
            <person name="Bensasson D."/>
            <person name="Beynon J.L."/>
            <person name="Chapman J."/>
            <person name="Damasceno C.M."/>
            <person name="Dorrance A.E."/>
            <person name="Dou D."/>
            <person name="Dickerman A.W."/>
            <person name="Dubchak I.L."/>
            <person name="Garbelotto M."/>
            <person name="Gijzen M."/>
            <person name="Gordon S.G."/>
            <person name="Govers F."/>
            <person name="Grunwald N.J."/>
            <person name="Huang W."/>
            <person name="Ivors K.L."/>
            <person name="Jones R.W."/>
            <person name="Kamoun S."/>
            <person name="Krampis K."/>
            <person name="Lamour K.H."/>
            <person name="Lee M.K."/>
            <person name="McDonald W.H."/>
            <person name="Medina M."/>
            <person name="Meijer H.J."/>
            <person name="Nordberg E.K."/>
            <person name="Maclean D.J."/>
            <person name="Ospina-Giraldo M.D."/>
            <person name="Morris P.F."/>
            <person name="Phuntumart V."/>
            <person name="Putnam N.H."/>
            <person name="Rash S."/>
            <person name="Rose J.K."/>
            <person name="Sakihama Y."/>
            <person name="Salamov A.A."/>
            <person name="Savidor A."/>
            <person name="Scheuring C.F."/>
            <person name="Smith B.M."/>
            <person name="Sobral B.W."/>
            <person name="Terry A."/>
            <person name="Torto-Alalibo T.A."/>
            <person name="Win J."/>
            <person name="Xu Z."/>
            <person name="Zhang H."/>
            <person name="Grigoriev I.V."/>
            <person name="Rokhsar D.S."/>
            <person name="Boore J.L."/>
        </authorList>
    </citation>
    <scope>NUCLEOTIDE SEQUENCE [LARGE SCALE GENOMIC DNA]</scope>
    <source>
        <strain evidence="2 3">P6497</strain>
    </source>
</reference>
<dbReference type="GO" id="GO:0044782">
    <property type="term" value="P:cilium organization"/>
    <property type="evidence" value="ECO:0007669"/>
    <property type="project" value="TreeGrafter"/>
</dbReference>
<dbReference type="AlphaFoldDB" id="G4ZGX9"/>
<feature type="compositionally biased region" description="Pro residues" evidence="1">
    <location>
        <begin position="83"/>
        <end position="98"/>
    </location>
</feature>
<dbReference type="SMR" id="G4ZGX9"/>
<accession>G4ZGX9</accession>
<name>G4ZGX9_PHYSP</name>
<feature type="region of interest" description="Disordered" evidence="1">
    <location>
        <begin position="20"/>
        <end position="157"/>
    </location>
</feature>
<sequence length="831" mass="91125">MDACIARGGISHVLSQARASLKNPSRPFTPQTSARPLFHGDDYRPGSRPSSSYTVAELKQMTQQQTQQTQQQKVIPSVAKPTKLPPRPNGLKPRPPVAPQSSEKTSLTGSASSSSLKLVHAPILSDDESNDELSAVSPGPSETQFDPEASLSLPSNDELMHSYGGIERCIRDLIGREEAPEFGDSVGRLRELVDGFVGLSSFLHKQRSKAEPPEDAAASKLRWQLFDSLSSVLLESWVANAVCVQELAPSLFDLYTSLQAPTDEQDRPSAQMIKLGKTLFVLSKDSANDSAFCSVRYVEAVLHAIAGTSDEASNHKDDKHSKAHDDAIVLPPKQQTIPLKTLIYAAGTLKNISSAEDKMSRLLATNRAIAILSETMLWQAEGGDPAQTKEIAQFLIQTTGILRNLSVSKSNHKQFLEARIPLRLCGMIPAFISHQELMVNISRILSKLTLHELPRAQINQRPINLRNLMALINHRQNSWLSLVDQQRSDMRFQDLLFIRVFFVLGNLCAGNDQNRRLIVKNFSGVEVLMEVLQFYAARYSDARNDSEDEKDGRRHASEGEQSMEVLIKLVRVVANLAISADVGAQLNASESLSPLLEILEVAQRAGDEEIMLNAVSCITNVSYYSTPPTGNANSDGYCFIESNRIAITQLLSRILLDRNEEAVVEAARAFGNLSRFKDVLAYMGELKVLDCLVVLLDHSNREVVYTVCGVLMNAALDPSTRKGLLAVRPAVDNDTVDVRNLLVGIVECAAADDLEMTLIASKALYNLLLSKDHGDGKANFTADAMSLRRTVEDVLGTISNGKRASALSSRQELRLVLPQLLRSVNSLVSAT</sequence>
<dbReference type="Gene3D" id="1.25.10.10">
    <property type="entry name" value="Leucine-rich Repeat Variant"/>
    <property type="match status" value="3"/>
</dbReference>
<evidence type="ECO:0000313" key="3">
    <source>
        <dbReference type="Proteomes" id="UP000002640"/>
    </source>
</evidence>
<dbReference type="RefSeq" id="XP_009527103.1">
    <property type="nucleotide sequence ID" value="XM_009528808.1"/>
</dbReference>
<dbReference type="PANTHER" id="PTHR21356">
    <property type="entry name" value="ARMADILLO REPEAT CONTAINING 2"/>
    <property type="match status" value="1"/>
</dbReference>
<dbReference type="STRING" id="1094619.G4ZGX9"/>
<dbReference type="Proteomes" id="UP000002640">
    <property type="component" value="Unassembled WGS sequence"/>
</dbReference>
<evidence type="ECO:0000256" key="1">
    <source>
        <dbReference type="SAM" id="MobiDB-lite"/>
    </source>
</evidence>
<dbReference type="GeneID" id="20663487"/>
<feature type="compositionally biased region" description="Polar residues" evidence="1">
    <location>
        <begin position="20"/>
        <end position="34"/>
    </location>
</feature>
<feature type="compositionally biased region" description="Low complexity" evidence="1">
    <location>
        <begin position="101"/>
        <end position="118"/>
    </location>
</feature>
<dbReference type="OMA" id="FCNVRYV"/>
<keyword evidence="3" id="KW-1185">Reference proteome</keyword>
<gene>
    <name evidence="2" type="ORF">PHYSODRAFT_560454</name>
</gene>